<evidence type="ECO:0000313" key="2">
    <source>
        <dbReference type="EMBL" id="APF20808.1"/>
    </source>
</evidence>
<sequence length="645" mass="75013" precursor="true">MIKIFPLWLFLVFGGFSFSFAQQADALEPWLDLIKEDPAIAEALADLLENPVAVNQAERQDWQRIPLLTSEDIDSILTRQSRQGAFRSVRQIAKIIGKEKFKRIRPFLILRAPKKKSLQVVQRNYWNVQTPAEGENEKFLGSGIYNLTRLQYRGTSGRYPWKAGLVLQKDVGERQYNDYWNAMLAVNFKKGRLIFGSFYLQLAQGLLFSSPFGRMKSSMAMLPFQANKIVARTYLGASENFAQTGVCFTGQPFHGTELALFWSTNLRDARYNPQTKKITGFDFSGYHRTALEESRKDLIMEKVAGFSFKRTIGKNGGLTLSAASIDYSPAIEFNARNVTFSELRKDFYHFSGNQILLGSMAYDFRIAALRLAGELAAGKNGGTGITQSVWLEDETFRSGVMFWNLTPNFQSPYGRVFDWNSPFPQAVRGIYFALTWQNDRLRIDFYKMLVQNLWRTYRQQFPPLKDEWLLNLNYVFRSGQLEVRWRERSTDAAPEASTIARQRVRGLRLQLKIPIEKRLESTTRLELAWLNHPAEKGALSFQELRWNFRRRLSLVGRVTFFRTPSYRTRIYEYESDVPGSFANFPMYGQGFKWYVRLGWRPLPRLGVWFKFRYLRLNDPVLTDIDYGRQQTKTDRLFRLQLMINL</sequence>
<dbReference type="EMBL" id="CM001402">
    <property type="protein sequence ID" value="EHO40709.1"/>
    <property type="molecule type" value="Genomic_DNA"/>
</dbReference>
<dbReference type="AlphaFoldDB" id="H1XWC7"/>
<reference evidence="2 5" key="2">
    <citation type="submission" date="2016-11" db="EMBL/GenBank/DDBJ databases">
        <title>Genomic analysis of Caldithrix abyssi and proposal of a novel bacterial phylum Caldithrichaeota.</title>
        <authorList>
            <person name="Kublanov I."/>
            <person name="Sigalova O."/>
            <person name="Gavrilov S."/>
            <person name="Lebedinsky A."/>
            <person name="Ivanova N."/>
            <person name="Daum C."/>
            <person name="Reddy T."/>
            <person name="Klenk H.P."/>
            <person name="Goker M."/>
            <person name="Reva O."/>
            <person name="Miroshnichenko M."/>
            <person name="Kyprides N."/>
            <person name="Woyke T."/>
            <person name="Gelfand M."/>
        </authorList>
    </citation>
    <scope>NUCLEOTIDE SEQUENCE [LARGE SCALE GENOMIC DNA]</scope>
    <source>
        <strain evidence="2 5">LF13</strain>
    </source>
</reference>
<evidence type="ECO:0000256" key="1">
    <source>
        <dbReference type="SAM" id="SignalP"/>
    </source>
</evidence>
<dbReference type="Proteomes" id="UP000004671">
    <property type="component" value="Chromosome"/>
</dbReference>
<dbReference type="HOGENOM" id="CLU_024854_0_0_0"/>
<dbReference type="EMBL" id="CP018099">
    <property type="protein sequence ID" value="APF20808.1"/>
    <property type="molecule type" value="Genomic_DNA"/>
</dbReference>
<evidence type="ECO:0000313" key="3">
    <source>
        <dbReference type="EMBL" id="EHO40709.1"/>
    </source>
</evidence>
<dbReference type="OrthoDB" id="9766750at2"/>
<feature type="signal peptide" evidence="1">
    <location>
        <begin position="1"/>
        <end position="21"/>
    </location>
</feature>
<dbReference type="InterPro" id="IPR010994">
    <property type="entry name" value="RuvA_2-like"/>
</dbReference>
<dbReference type="SUPFAM" id="SSF47781">
    <property type="entry name" value="RuvA domain 2-like"/>
    <property type="match status" value="1"/>
</dbReference>
<keyword evidence="4" id="KW-1185">Reference proteome</keyword>
<dbReference type="KEGG" id="caby:Cabys_4063"/>
<dbReference type="eggNOG" id="COG1555">
    <property type="taxonomic scope" value="Bacteria"/>
</dbReference>
<evidence type="ECO:0000313" key="4">
    <source>
        <dbReference type="Proteomes" id="UP000004671"/>
    </source>
</evidence>
<dbReference type="InParanoid" id="H1XWC7"/>
<organism evidence="3 4">
    <name type="scientific">Caldithrix abyssi DSM 13497</name>
    <dbReference type="NCBI Taxonomy" id="880073"/>
    <lineage>
        <taxon>Bacteria</taxon>
        <taxon>Pseudomonadati</taxon>
        <taxon>Calditrichota</taxon>
        <taxon>Calditrichia</taxon>
        <taxon>Calditrichales</taxon>
        <taxon>Calditrichaceae</taxon>
        <taxon>Caldithrix</taxon>
    </lineage>
</organism>
<reference evidence="3 4" key="1">
    <citation type="submission" date="2011-09" db="EMBL/GenBank/DDBJ databases">
        <title>The permanent draft genome of Caldithrix abyssi DSM 13497.</title>
        <authorList>
            <consortium name="US DOE Joint Genome Institute (JGI-PGF)"/>
            <person name="Lucas S."/>
            <person name="Han J."/>
            <person name="Lapidus A."/>
            <person name="Bruce D."/>
            <person name="Goodwin L."/>
            <person name="Pitluck S."/>
            <person name="Peters L."/>
            <person name="Kyrpides N."/>
            <person name="Mavromatis K."/>
            <person name="Ivanova N."/>
            <person name="Mikhailova N."/>
            <person name="Chertkov O."/>
            <person name="Detter J.C."/>
            <person name="Tapia R."/>
            <person name="Han C."/>
            <person name="Land M."/>
            <person name="Hauser L."/>
            <person name="Markowitz V."/>
            <person name="Cheng J.-F."/>
            <person name="Hugenholtz P."/>
            <person name="Woyke T."/>
            <person name="Wu D."/>
            <person name="Spring S."/>
            <person name="Brambilla E."/>
            <person name="Klenk H.-P."/>
            <person name="Eisen J.A."/>
        </authorList>
    </citation>
    <scope>NUCLEOTIDE SEQUENCE [LARGE SCALE GENOMIC DNA]</scope>
    <source>
        <strain evidence="3 4">DSM 13497</strain>
    </source>
</reference>
<dbReference type="RefSeq" id="WP_006927730.1">
    <property type="nucleotide sequence ID" value="NZ_CM001402.1"/>
</dbReference>
<feature type="chain" id="PRO_5010834656" description="Helix-hairpin-helix motif-containing protein" evidence="1">
    <location>
        <begin position="22"/>
        <end position="645"/>
    </location>
</feature>
<evidence type="ECO:0008006" key="6">
    <source>
        <dbReference type="Google" id="ProtNLM"/>
    </source>
</evidence>
<dbReference type="Proteomes" id="UP000183868">
    <property type="component" value="Chromosome"/>
</dbReference>
<accession>H1XWC7</accession>
<name>H1XWC7_CALAY</name>
<evidence type="ECO:0000313" key="5">
    <source>
        <dbReference type="Proteomes" id="UP000183868"/>
    </source>
</evidence>
<proteinExistence type="predicted"/>
<gene>
    <name evidence="2" type="ORF">Cabys_4063</name>
    <name evidence="3" type="ORF">Calab_1081</name>
</gene>
<protein>
    <recommendedName>
        <fullName evidence="6">Helix-hairpin-helix motif-containing protein</fullName>
    </recommendedName>
</protein>
<keyword evidence="1" id="KW-0732">Signal</keyword>
<dbReference type="PaxDb" id="880073-Calab_1081"/>
<dbReference type="STRING" id="880073.Cabys_4063"/>